<protein>
    <submittedName>
        <fullName evidence="2">Uncharacterized protein</fullName>
    </submittedName>
</protein>
<name>A0A3M7S1F7_BRAPC</name>
<evidence type="ECO:0000256" key="1">
    <source>
        <dbReference type="SAM" id="Phobius"/>
    </source>
</evidence>
<dbReference type="Proteomes" id="UP000276133">
    <property type="component" value="Unassembled WGS sequence"/>
</dbReference>
<keyword evidence="3" id="KW-1185">Reference proteome</keyword>
<evidence type="ECO:0000313" key="2">
    <source>
        <dbReference type="EMBL" id="RNA29653.1"/>
    </source>
</evidence>
<evidence type="ECO:0000313" key="3">
    <source>
        <dbReference type="Proteomes" id="UP000276133"/>
    </source>
</evidence>
<gene>
    <name evidence="2" type="ORF">BpHYR1_051180</name>
</gene>
<keyword evidence="1" id="KW-0472">Membrane</keyword>
<keyword evidence="1" id="KW-1133">Transmembrane helix</keyword>
<accession>A0A3M7S1F7</accession>
<dbReference type="AlphaFoldDB" id="A0A3M7S1F7"/>
<organism evidence="2 3">
    <name type="scientific">Brachionus plicatilis</name>
    <name type="common">Marine rotifer</name>
    <name type="synonym">Brachionus muelleri</name>
    <dbReference type="NCBI Taxonomy" id="10195"/>
    <lineage>
        <taxon>Eukaryota</taxon>
        <taxon>Metazoa</taxon>
        <taxon>Spiralia</taxon>
        <taxon>Gnathifera</taxon>
        <taxon>Rotifera</taxon>
        <taxon>Eurotatoria</taxon>
        <taxon>Monogononta</taxon>
        <taxon>Pseudotrocha</taxon>
        <taxon>Ploima</taxon>
        <taxon>Brachionidae</taxon>
        <taxon>Brachionus</taxon>
    </lineage>
</organism>
<dbReference type="EMBL" id="REGN01002179">
    <property type="protein sequence ID" value="RNA29653.1"/>
    <property type="molecule type" value="Genomic_DNA"/>
</dbReference>
<comment type="caution">
    <text evidence="2">The sequence shown here is derived from an EMBL/GenBank/DDBJ whole genome shotgun (WGS) entry which is preliminary data.</text>
</comment>
<proteinExistence type="predicted"/>
<keyword evidence="1" id="KW-0812">Transmembrane</keyword>
<reference evidence="2 3" key="1">
    <citation type="journal article" date="2018" name="Sci. Rep.">
        <title>Genomic signatures of local adaptation to the degree of environmental predictability in rotifers.</title>
        <authorList>
            <person name="Franch-Gras L."/>
            <person name="Hahn C."/>
            <person name="Garcia-Roger E.M."/>
            <person name="Carmona M.J."/>
            <person name="Serra M."/>
            <person name="Gomez A."/>
        </authorList>
    </citation>
    <scope>NUCLEOTIDE SEQUENCE [LARGE SCALE GENOMIC DNA]</scope>
    <source>
        <strain evidence="2">HYR1</strain>
    </source>
</reference>
<sequence length="75" mass="8991">MASYSQTQVELRLILAVLLILEILALIYRFQDQLFVIYYKNISTEDPKNRYLTHNEMTFRKAPFQHALKIMIEKL</sequence>
<feature type="transmembrane region" description="Helical" evidence="1">
    <location>
        <begin position="12"/>
        <end position="30"/>
    </location>
</feature>